<name>A0AAQ3KMW7_9LILI</name>
<accession>A0AAQ3KMW7</accession>
<gene>
    <name evidence="1" type="ORF">Cni_G17554</name>
</gene>
<evidence type="ECO:0000313" key="2">
    <source>
        <dbReference type="Proteomes" id="UP001327560"/>
    </source>
</evidence>
<keyword evidence="2" id="KW-1185">Reference proteome</keyword>
<protein>
    <submittedName>
        <fullName evidence="1">Uncharacterized protein</fullName>
    </submittedName>
</protein>
<dbReference type="PANTHER" id="PTHR37707:SF1">
    <property type="entry name" value="MATERNAL EFFECT EMBRYO ARREST 9"/>
    <property type="match status" value="1"/>
</dbReference>
<dbReference type="PANTHER" id="PTHR37707">
    <property type="entry name" value="MATERNAL EFFECT EMBRYO ARREST 9"/>
    <property type="match status" value="1"/>
</dbReference>
<evidence type="ECO:0000313" key="1">
    <source>
        <dbReference type="EMBL" id="WOL08801.1"/>
    </source>
</evidence>
<sequence length="143" mass="15214">MEALFSQLSFLANQALDDKNFDPSKIEELLALFEQEAYGSWAAADAEHRKAADDAKVSMKEAEDYLDSLMEAAMADFRSSYDAADRTAAAELSSLERTADATQKVAKSLGSAATGASKKYMDAAMAAAVAAMKSAFASSKVHP</sequence>
<dbReference type="EMBL" id="CP136894">
    <property type="protein sequence ID" value="WOL08801.1"/>
    <property type="molecule type" value="Genomic_DNA"/>
</dbReference>
<dbReference type="AlphaFoldDB" id="A0AAQ3KMW7"/>
<dbReference type="Proteomes" id="UP001327560">
    <property type="component" value="Chromosome 5"/>
</dbReference>
<organism evidence="1 2">
    <name type="scientific">Canna indica</name>
    <name type="common">Indian-shot</name>
    <dbReference type="NCBI Taxonomy" id="4628"/>
    <lineage>
        <taxon>Eukaryota</taxon>
        <taxon>Viridiplantae</taxon>
        <taxon>Streptophyta</taxon>
        <taxon>Embryophyta</taxon>
        <taxon>Tracheophyta</taxon>
        <taxon>Spermatophyta</taxon>
        <taxon>Magnoliopsida</taxon>
        <taxon>Liliopsida</taxon>
        <taxon>Zingiberales</taxon>
        <taxon>Cannaceae</taxon>
        <taxon>Canna</taxon>
    </lineage>
</organism>
<proteinExistence type="predicted"/>
<reference evidence="1 2" key="1">
    <citation type="submission" date="2023-10" db="EMBL/GenBank/DDBJ databases">
        <title>Chromosome-scale genome assembly provides insights into flower coloration mechanisms of Canna indica.</title>
        <authorList>
            <person name="Li C."/>
        </authorList>
    </citation>
    <scope>NUCLEOTIDE SEQUENCE [LARGE SCALE GENOMIC DNA]</scope>
    <source>
        <tissue evidence="1">Flower</tissue>
    </source>
</reference>